<dbReference type="Pfam" id="PF07690">
    <property type="entry name" value="MFS_1"/>
    <property type="match status" value="2"/>
</dbReference>
<evidence type="ECO:0000313" key="8">
    <source>
        <dbReference type="EMBL" id="MDT0268867.1"/>
    </source>
</evidence>
<evidence type="ECO:0000259" key="7">
    <source>
        <dbReference type="PROSITE" id="PS50850"/>
    </source>
</evidence>
<dbReference type="PANTHER" id="PTHR23514:SF13">
    <property type="entry name" value="INNER MEMBRANE PROTEIN YBJJ"/>
    <property type="match status" value="1"/>
</dbReference>
<keyword evidence="9" id="KW-1185">Reference proteome</keyword>
<evidence type="ECO:0000313" key="9">
    <source>
        <dbReference type="Proteomes" id="UP001183410"/>
    </source>
</evidence>
<feature type="transmembrane region" description="Helical" evidence="6">
    <location>
        <begin position="21"/>
        <end position="40"/>
    </location>
</feature>
<feature type="transmembrane region" description="Helical" evidence="6">
    <location>
        <begin position="217"/>
        <end position="234"/>
    </location>
</feature>
<comment type="caution">
    <text evidence="8">The sequence shown here is derived from an EMBL/GenBank/DDBJ whole genome shotgun (WGS) entry which is preliminary data.</text>
</comment>
<protein>
    <submittedName>
        <fullName evidence="8">MFS transporter</fullName>
    </submittedName>
</protein>
<dbReference type="InterPro" id="IPR011701">
    <property type="entry name" value="MFS"/>
</dbReference>
<evidence type="ECO:0000256" key="6">
    <source>
        <dbReference type="SAM" id="Phobius"/>
    </source>
</evidence>
<feature type="transmembrane region" description="Helical" evidence="6">
    <location>
        <begin position="150"/>
        <end position="171"/>
    </location>
</feature>
<evidence type="ECO:0000256" key="1">
    <source>
        <dbReference type="ARBA" id="ARBA00004651"/>
    </source>
</evidence>
<dbReference type="InterPro" id="IPR036259">
    <property type="entry name" value="MFS_trans_sf"/>
</dbReference>
<comment type="subcellular location">
    <subcellularLocation>
        <location evidence="1">Cell membrane</location>
        <topology evidence="1">Multi-pass membrane protein</topology>
    </subcellularLocation>
</comment>
<feature type="region of interest" description="Disordered" evidence="5">
    <location>
        <begin position="395"/>
        <end position="417"/>
    </location>
</feature>
<dbReference type="EMBL" id="JAVREO010000013">
    <property type="protein sequence ID" value="MDT0268867.1"/>
    <property type="molecule type" value="Genomic_DNA"/>
</dbReference>
<reference evidence="9" key="1">
    <citation type="submission" date="2023-07" db="EMBL/GenBank/DDBJ databases">
        <title>30 novel species of actinomycetes from the DSMZ collection.</title>
        <authorList>
            <person name="Nouioui I."/>
        </authorList>
    </citation>
    <scope>NUCLEOTIDE SEQUENCE [LARGE SCALE GENOMIC DNA]</scope>
    <source>
        <strain evidence="9">DSM 44915</strain>
    </source>
</reference>
<proteinExistence type="predicted"/>
<dbReference type="SUPFAM" id="SSF103473">
    <property type="entry name" value="MFS general substrate transporter"/>
    <property type="match status" value="1"/>
</dbReference>
<evidence type="ECO:0000256" key="3">
    <source>
        <dbReference type="ARBA" id="ARBA00022989"/>
    </source>
</evidence>
<dbReference type="Gene3D" id="1.20.1250.20">
    <property type="entry name" value="MFS general substrate transporter like domains"/>
    <property type="match status" value="2"/>
</dbReference>
<sequence>MSQLPSPDTPLAVEAARVRRARIAVGAVFALHGAASGSFVTRIPWLQDQLGLSTAALGFALAFPAFGAATAMPLASRVIHRYGARAAARALLALWVVASTLPALAPNLVTLCGLLFVSGAAAGMADVTMNAQGVEVEERHGRSIMSGLHGLWSVGTLTGSALGVGAVALGFDARLHLPLVAAGLLLVVAPACRGLLDVRPRPGEAAPPRFALPPRSALLIGAVGICAVLAEGGSMDWSGVYLREVTGASETVAAASYTAFAATMAVARLLGDAVVRRYGPVRTVRAGGLLAALGGVLVVTSTHPAQGVLGFALIGVGIAVVVPLTFAAAGHSGPNPSRAIAGVATITYTASLFAPTVIGAIGELASLRASFGVVTVATGLLVLGAGVLGRGAEGRGAVAGGSGRRRTTDPAAGERAE</sequence>
<dbReference type="InterPro" id="IPR020846">
    <property type="entry name" value="MFS_dom"/>
</dbReference>
<dbReference type="PANTHER" id="PTHR23514">
    <property type="entry name" value="BYPASS OF STOP CODON PROTEIN 6"/>
    <property type="match status" value="1"/>
</dbReference>
<dbReference type="CDD" id="cd17393">
    <property type="entry name" value="MFS_MosC_like"/>
    <property type="match status" value="1"/>
</dbReference>
<feature type="domain" description="Major facilitator superfamily (MFS) profile" evidence="7">
    <location>
        <begin position="21"/>
        <end position="396"/>
    </location>
</feature>
<keyword evidence="3 6" id="KW-1133">Transmembrane helix</keyword>
<gene>
    <name evidence="8" type="ORF">RM844_21495</name>
</gene>
<dbReference type="InterPro" id="IPR051788">
    <property type="entry name" value="MFS_Transporter"/>
</dbReference>
<feature type="transmembrane region" description="Helical" evidence="6">
    <location>
        <begin position="283"/>
        <end position="302"/>
    </location>
</feature>
<name>A0ABU2JVD3_9ACTN</name>
<feature type="transmembrane region" description="Helical" evidence="6">
    <location>
        <begin position="339"/>
        <end position="361"/>
    </location>
</feature>
<feature type="transmembrane region" description="Helical" evidence="6">
    <location>
        <begin position="308"/>
        <end position="327"/>
    </location>
</feature>
<dbReference type="PROSITE" id="PS50850">
    <property type="entry name" value="MFS"/>
    <property type="match status" value="1"/>
</dbReference>
<organism evidence="8 9">
    <name type="scientific">Streptomyces chisholmiae</name>
    <dbReference type="NCBI Taxonomy" id="3075540"/>
    <lineage>
        <taxon>Bacteria</taxon>
        <taxon>Bacillati</taxon>
        <taxon>Actinomycetota</taxon>
        <taxon>Actinomycetes</taxon>
        <taxon>Kitasatosporales</taxon>
        <taxon>Streptomycetaceae</taxon>
        <taxon>Streptomyces</taxon>
    </lineage>
</organism>
<feature type="transmembrane region" description="Helical" evidence="6">
    <location>
        <begin position="177"/>
        <end position="196"/>
    </location>
</feature>
<feature type="transmembrane region" description="Helical" evidence="6">
    <location>
        <begin position="52"/>
        <end position="74"/>
    </location>
</feature>
<feature type="transmembrane region" description="Helical" evidence="6">
    <location>
        <begin position="254"/>
        <end position="271"/>
    </location>
</feature>
<feature type="compositionally biased region" description="Basic and acidic residues" evidence="5">
    <location>
        <begin position="406"/>
        <end position="417"/>
    </location>
</feature>
<keyword evidence="2 6" id="KW-0812">Transmembrane</keyword>
<accession>A0ABU2JVD3</accession>
<dbReference type="Proteomes" id="UP001183410">
    <property type="component" value="Unassembled WGS sequence"/>
</dbReference>
<evidence type="ECO:0000256" key="4">
    <source>
        <dbReference type="ARBA" id="ARBA00023136"/>
    </source>
</evidence>
<dbReference type="RefSeq" id="WP_311668953.1">
    <property type="nucleotide sequence ID" value="NZ_JAVREO010000013.1"/>
</dbReference>
<evidence type="ECO:0000256" key="2">
    <source>
        <dbReference type="ARBA" id="ARBA00022692"/>
    </source>
</evidence>
<feature type="transmembrane region" description="Helical" evidence="6">
    <location>
        <begin position="367"/>
        <end position="388"/>
    </location>
</feature>
<evidence type="ECO:0000256" key="5">
    <source>
        <dbReference type="SAM" id="MobiDB-lite"/>
    </source>
</evidence>
<keyword evidence="4 6" id="KW-0472">Membrane</keyword>